<reference evidence="1 2" key="1">
    <citation type="submission" date="2019-07" db="EMBL/GenBank/DDBJ databases">
        <title>Whole genome shotgun sequence of Adhaeribacter aerolatus NBRC 106133.</title>
        <authorList>
            <person name="Hosoyama A."/>
            <person name="Uohara A."/>
            <person name="Ohji S."/>
            <person name="Ichikawa N."/>
        </authorList>
    </citation>
    <scope>NUCLEOTIDE SEQUENCE [LARGE SCALE GENOMIC DNA]</scope>
    <source>
        <strain evidence="1 2">NBRC 106133</strain>
    </source>
</reference>
<organism evidence="1 2">
    <name type="scientific">Adhaeribacter aerolatus</name>
    <dbReference type="NCBI Taxonomy" id="670289"/>
    <lineage>
        <taxon>Bacteria</taxon>
        <taxon>Pseudomonadati</taxon>
        <taxon>Bacteroidota</taxon>
        <taxon>Cytophagia</taxon>
        <taxon>Cytophagales</taxon>
        <taxon>Hymenobacteraceae</taxon>
        <taxon>Adhaeribacter</taxon>
    </lineage>
</organism>
<dbReference type="Proteomes" id="UP000321532">
    <property type="component" value="Unassembled WGS sequence"/>
</dbReference>
<protein>
    <submittedName>
        <fullName evidence="1">Uncharacterized protein</fullName>
    </submittedName>
</protein>
<dbReference type="AlphaFoldDB" id="A0A512B500"/>
<proteinExistence type="predicted"/>
<dbReference type="OrthoDB" id="9762009at2"/>
<accession>A0A512B500</accession>
<evidence type="ECO:0000313" key="2">
    <source>
        <dbReference type="Proteomes" id="UP000321532"/>
    </source>
</evidence>
<keyword evidence="2" id="KW-1185">Reference proteome</keyword>
<dbReference type="RefSeq" id="WP_146904348.1">
    <property type="nucleotide sequence ID" value="NZ_BJYS01000049.1"/>
</dbReference>
<gene>
    <name evidence="1" type="ORF">AAE02nite_46850</name>
</gene>
<dbReference type="EMBL" id="BJYS01000049">
    <property type="protein sequence ID" value="GEO07021.1"/>
    <property type="molecule type" value="Genomic_DNA"/>
</dbReference>
<comment type="caution">
    <text evidence="1">The sequence shown here is derived from an EMBL/GenBank/DDBJ whole genome shotgun (WGS) entry which is preliminary data.</text>
</comment>
<name>A0A512B500_9BACT</name>
<sequence>MFKHNAAESVLSQFNPVMTLKPRVRKLVNDEFLIPIIEQFFSDKGGIVNFEPLDTDKLKTEIEFGNLEESFVQDYVYKEIINTITKSQEGVVCFKPRYVITFDEDLTTEEDGIYGALKLGNSPILYYIKINLQSLIRFIKLKEKLINVHGEIEPVLVKNVETQEQKRNRQLDQIIRQKEEVSSEVDEETRFKLTQDITRLNNLKNEMVVGESGFLQINLAWESADDLDLHVETPSGTISYNSKIIEHKGIIGELDIDKNAQSPFDSQPQENVFWPIMPQGRCKIKVHFYTSREKSEVPFTLSILPKIGIGRVYDAKINYTSSRMLEIAEFEFINEKLEIVDLLV</sequence>
<evidence type="ECO:0000313" key="1">
    <source>
        <dbReference type="EMBL" id="GEO07021.1"/>
    </source>
</evidence>